<dbReference type="Gene3D" id="3.30.460.10">
    <property type="entry name" value="Beta Polymerase, domain 2"/>
    <property type="match status" value="1"/>
</dbReference>
<reference evidence="2" key="1">
    <citation type="journal article" date="2014" name="Front. Microbiol.">
        <title>High frequency of phylogenetically diverse reductive dehalogenase-homologous genes in deep subseafloor sedimentary metagenomes.</title>
        <authorList>
            <person name="Kawai M."/>
            <person name="Futagami T."/>
            <person name="Toyoda A."/>
            <person name="Takaki Y."/>
            <person name="Nishi S."/>
            <person name="Hori S."/>
            <person name="Arai W."/>
            <person name="Tsubouchi T."/>
            <person name="Morono Y."/>
            <person name="Uchiyama I."/>
            <person name="Ito T."/>
            <person name="Fujiyama A."/>
            <person name="Inagaki F."/>
            <person name="Takami H."/>
        </authorList>
    </citation>
    <scope>NUCLEOTIDE SEQUENCE</scope>
    <source>
        <strain evidence="2">Expedition CK06-06</strain>
    </source>
</reference>
<dbReference type="Pfam" id="PF01909">
    <property type="entry name" value="NTP_transf_2"/>
    <property type="match status" value="1"/>
</dbReference>
<dbReference type="InterPro" id="IPR002934">
    <property type="entry name" value="Polymerase_NTP_transf_dom"/>
</dbReference>
<dbReference type="SUPFAM" id="SSF81301">
    <property type="entry name" value="Nucleotidyltransferase"/>
    <property type="match status" value="1"/>
</dbReference>
<dbReference type="AlphaFoldDB" id="X1HGJ9"/>
<comment type="caution">
    <text evidence="2">The sequence shown here is derived from an EMBL/GenBank/DDBJ whole genome shotgun (WGS) entry which is preliminary data.</text>
</comment>
<evidence type="ECO:0000313" key="2">
    <source>
        <dbReference type="EMBL" id="GAH56190.1"/>
    </source>
</evidence>
<dbReference type="GO" id="GO:0016779">
    <property type="term" value="F:nucleotidyltransferase activity"/>
    <property type="evidence" value="ECO:0007669"/>
    <property type="project" value="InterPro"/>
</dbReference>
<feature type="domain" description="Polymerase nucleotidyl transferase" evidence="1">
    <location>
        <begin position="28"/>
        <end position="64"/>
    </location>
</feature>
<name>X1HGJ9_9ZZZZ</name>
<accession>X1HGJ9</accession>
<dbReference type="EMBL" id="BARU01025032">
    <property type="protein sequence ID" value="GAH56190.1"/>
    <property type="molecule type" value="Genomic_DNA"/>
</dbReference>
<sequence length="101" mass="10690">MLTSLAPAINERLDELTATLVELCGPSLVGLVVHGSAVRGGWDEGTSDVDLIVVLADDSEALLATIGPALELARFSARIESMILTKDEIERSADCFRCCTA</sequence>
<proteinExistence type="predicted"/>
<feature type="non-terminal residue" evidence="2">
    <location>
        <position position="101"/>
    </location>
</feature>
<protein>
    <recommendedName>
        <fullName evidence="1">Polymerase nucleotidyl transferase domain-containing protein</fullName>
    </recommendedName>
</protein>
<gene>
    <name evidence="2" type="ORF">S03H2_40383</name>
</gene>
<organism evidence="2">
    <name type="scientific">marine sediment metagenome</name>
    <dbReference type="NCBI Taxonomy" id="412755"/>
    <lineage>
        <taxon>unclassified sequences</taxon>
        <taxon>metagenomes</taxon>
        <taxon>ecological metagenomes</taxon>
    </lineage>
</organism>
<dbReference type="CDD" id="cd05403">
    <property type="entry name" value="NT_KNTase_like"/>
    <property type="match status" value="1"/>
</dbReference>
<evidence type="ECO:0000259" key="1">
    <source>
        <dbReference type="Pfam" id="PF01909"/>
    </source>
</evidence>
<dbReference type="InterPro" id="IPR043519">
    <property type="entry name" value="NT_sf"/>
</dbReference>